<protein>
    <submittedName>
        <fullName evidence="3">DUF1932 domain-containing protein</fullName>
    </submittedName>
</protein>
<accession>A0ABY8BUZ1</accession>
<dbReference type="Pfam" id="PF03446">
    <property type="entry name" value="NAD_binding_2"/>
    <property type="match status" value="1"/>
</dbReference>
<organism evidence="3 4">
    <name type="scientific">Microbacterium horticulturae</name>
    <dbReference type="NCBI Taxonomy" id="3028316"/>
    <lineage>
        <taxon>Bacteria</taxon>
        <taxon>Bacillati</taxon>
        <taxon>Actinomycetota</taxon>
        <taxon>Actinomycetes</taxon>
        <taxon>Micrococcales</taxon>
        <taxon>Microbacteriaceae</taxon>
        <taxon>Microbacterium</taxon>
    </lineage>
</organism>
<evidence type="ECO:0000259" key="2">
    <source>
        <dbReference type="Pfam" id="PF09130"/>
    </source>
</evidence>
<dbReference type="InterPro" id="IPR015814">
    <property type="entry name" value="Pgluconate_DH_NAD-bd_C"/>
</dbReference>
<reference evidence="3 4" key="1">
    <citation type="submission" date="2023-03" db="EMBL/GenBank/DDBJ databases">
        <title>Genome sequence of Microbacterium sp. KACC 23027.</title>
        <authorList>
            <person name="Kim S."/>
            <person name="Heo J."/>
            <person name="Kwon S.-W."/>
        </authorList>
    </citation>
    <scope>NUCLEOTIDE SEQUENCE [LARGE SCALE GENOMIC DNA]</scope>
    <source>
        <strain evidence="3 4">KACC 23027</strain>
    </source>
</reference>
<feature type="domain" description="6-phosphogluconate dehydrogenase NADP-binding" evidence="1">
    <location>
        <begin position="3"/>
        <end position="116"/>
    </location>
</feature>
<dbReference type="Gene3D" id="3.40.50.720">
    <property type="entry name" value="NAD(P)-binding Rossmann-like Domain"/>
    <property type="match status" value="1"/>
</dbReference>
<dbReference type="SUPFAM" id="SSF51735">
    <property type="entry name" value="NAD(P)-binding Rossmann-fold domains"/>
    <property type="match status" value="1"/>
</dbReference>
<sequence>MSTIAVLGLGEAGRIYARELHEAGVRVRGYDQSAELTLPGIVRARTAAEAADGAEVVLSLVGAHAASEIAVAALPAVGDAAVYADLNTASPLVKQKIGALAVTRGVAMADVAVLAPVPRAGIRTPLLASGPGAETLADRLRPLEVPIVPLRAAVGEAARLKLLRSVFMKGLAALVIEGTTAARAVGAEDWLRAQMAGELGPDGAALIDRLIDGTYRHARRRRDEVGDALSMLEGDGDPADMTRATLSWFERIIDGEGDAAASTP</sequence>
<feature type="domain" description="Phosphogluconate dehydrogenase NAD-binding putative C-terminal" evidence="2">
    <location>
        <begin position="182"/>
        <end position="252"/>
    </location>
</feature>
<dbReference type="SUPFAM" id="SSF48179">
    <property type="entry name" value="6-phosphogluconate dehydrogenase C-terminal domain-like"/>
    <property type="match status" value="1"/>
</dbReference>
<dbReference type="Pfam" id="PF09130">
    <property type="entry name" value="DUF1932"/>
    <property type="match status" value="1"/>
</dbReference>
<dbReference type="RefSeq" id="WP_275277326.1">
    <property type="nucleotide sequence ID" value="NZ_CP119108.1"/>
</dbReference>
<dbReference type="InterPro" id="IPR013328">
    <property type="entry name" value="6PGD_dom2"/>
</dbReference>
<dbReference type="EMBL" id="CP119108">
    <property type="protein sequence ID" value="WEG07988.1"/>
    <property type="molecule type" value="Genomic_DNA"/>
</dbReference>
<dbReference type="InterPro" id="IPR008927">
    <property type="entry name" value="6-PGluconate_DH-like_C_sf"/>
</dbReference>
<keyword evidence="4" id="KW-1185">Reference proteome</keyword>
<evidence type="ECO:0000313" key="3">
    <source>
        <dbReference type="EMBL" id="WEG07988.1"/>
    </source>
</evidence>
<evidence type="ECO:0000313" key="4">
    <source>
        <dbReference type="Proteomes" id="UP001214553"/>
    </source>
</evidence>
<gene>
    <name evidence="3" type="ORF">PU630_12165</name>
</gene>
<name>A0ABY8BUZ1_9MICO</name>
<dbReference type="InterPro" id="IPR006115">
    <property type="entry name" value="6PGDH_NADP-bd"/>
</dbReference>
<dbReference type="InterPro" id="IPR036291">
    <property type="entry name" value="NAD(P)-bd_dom_sf"/>
</dbReference>
<dbReference type="Proteomes" id="UP001214553">
    <property type="component" value="Chromosome"/>
</dbReference>
<dbReference type="Gene3D" id="1.10.1040.10">
    <property type="entry name" value="N-(1-d-carboxylethyl)-l-norvaline Dehydrogenase, domain 2"/>
    <property type="match status" value="1"/>
</dbReference>
<proteinExistence type="predicted"/>
<evidence type="ECO:0000259" key="1">
    <source>
        <dbReference type="Pfam" id="PF03446"/>
    </source>
</evidence>